<name>A0ABN0RBM5_9LIST</name>
<gene>
    <name evidence="1" type="ORF">MFLO_15149</name>
</gene>
<proteinExistence type="predicted"/>
<sequence length="102" mass="11678">MEKAFYSLGAGELNIANWNSLNVTNMKEAFSYAYLSTLKIGTNFRFAGDCGLPWSPYEVDPRHVYSWECESNSDWVYHSTGEFVNNYDGTQPGTYHCILKKE</sequence>
<organism evidence="1 2">
    <name type="scientific">Listeria floridensis FSL S10-1187</name>
    <dbReference type="NCBI Taxonomy" id="1265817"/>
    <lineage>
        <taxon>Bacteria</taxon>
        <taxon>Bacillati</taxon>
        <taxon>Bacillota</taxon>
        <taxon>Bacilli</taxon>
        <taxon>Bacillales</taxon>
        <taxon>Listeriaceae</taxon>
        <taxon>Listeria</taxon>
    </lineage>
</organism>
<keyword evidence="2" id="KW-1185">Reference proteome</keyword>
<evidence type="ECO:0000313" key="2">
    <source>
        <dbReference type="Proteomes" id="UP000019249"/>
    </source>
</evidence>
<dbReference type="EMBL" id="AODF01000045">
    <property type="protein sequence ID" value="EUJ25585.1"/>
    <property type="molecule type" value="Genomic_DNA"/>
</dbReference>
<dbReference type="Proteomes" id="UP000019249">
    <property type="component" value="Unassembled WGS sequence"/>
</dbReference>
<protein>
    <submittedName>
        <fullName evidence="1">Uncharacterized protein</fullName>
    </submittedName>
</protein>
<accession>A0ABN0RBM5</accession>
<dbReference type="RefSeq" id="WP_036098497.1">
    <property type="nucleotide sequence ID" value="NZ_AODF01000045.1"/>
</dbReference>
<evidence type="ECO:0000313" key="1">
    <source>
        <dbReference type="EMBL" id="EUJ25585.1"/>
    </source>
</evidence>
<reference evidence="1 2" key="1">
    <citation type="journal article" date="2014" name="Int. J. Syst. Evol. Microbiol.">
        <title>Listeria floridensis sp. nov., Listeria aquatica sp. nov., Listeria cornellensis sp. nov., Listeria riparia sp. nov. and Listeria grandensis sp. nov., from agricultural and natural environments.</title>
        <authorList>
            <person name="den Bakker H.C."/>
            <person name="Warchocki S."/>
            <person name="Wright E.M."/>
            <person name="Allred A.F."/>
            <person name="Ahlstrom C."/>
            <person name="Manuel C.S."/>
            <person name="Stasiewicz M.J."/>
            <person name="Burrell A."/>
            <person name="Roof S."/>
            <person name="Strawn L."/>
            <person name="Fortes E.D."/>
            <person name="Nightingale K.K."/>
            <person name="Kephart D."/>
            <person name="Wiedmann M."/>
        </authorList>
    </citation>
    <scope>NUCLEOTIDE SEQUENCE [LARGE SCALE GENOMIC DNA]</scope>
    <source>
        <strain evidence="1 2">FSL S10-1187</strain>
    </source>
</reference>
<comment type="caution">
    <text evidence="1">The sequence shown here is derived from an EMBL/GenBank/DDBJ whole genome shotgun (WGS) entry which is preliminary data.</text>
</comment>